<name>A0A1D1VAC7_RAMVA</name>
<proteinExistence type="predicted"/>
<keyword evidence="2" id="KW-1185">Reference proteome</keyword>
<dbReference type="Proteomes" id="UP000186922">
    <property type="component" value="Unassembled WGS sequence"/>
</dbReference>
<dbReference type="EMBL" id="BDGG01000004">
    <property type="protein sequence ID" value="GAU98589.1"/>
    <property type="molecule type" value="Genomic_DNA"/>
</dbReference>
<dbReference type="AlphaFoldDB" id="A0A1D1VAC7"/>
<gene>
    <name evidence="1" type="primary">RvY_09716-1</name>
    <name evidence="1" type="synonym">RvY_09716.1</name>
    <name evidence="1" type="ORF">RvY_09716</name>
</gene>
<comment type="caution">
    <text evidence="1">The sequence shown here is derived from an EMBL/GenBank/DDBJ whole genome shotgun (WGS) entry which is preliminary data.</text>
</comment>
<organism evidence="1 2">
    <name type="scientific">Ramazzottius varieornatus</name>
    <name type="common">Water bear</name>
    <name type="synonym">Tardigrade</name>
    <dbReference type="NCBI Taxonomy" id="947166"/>
    <lineage>
        <taxon>Eukaryota</taxon>
        <taxon>Metazoa</taxon>
        <taxon>Ecdysozoa</taxon>
        <taxon>Tardigrada</taxon>
        <taxon>Eutardigrada</taxon>
        <taxon>Parachela</taxon>
        <taxon>Hypsibioidea</taxon>
        <taxon>Ramazzottiidae</taxon>
        <taxon>Ramazzottius</taxon>
    </lineage>
</organism>
<accession>A0A1D1VAC7</accession>
<evidence type="ECO:0000313" key="1">
    <source>
        <dbReference type="EMBL" id="GAU98589.1"/>
    </source>
</evidence>
<sequence length="95" mass="10922">MYDLGRPNRILIHQPYYKGHALCAKDRWSNTSGQDSETNGHPLVVTNLPTHPPTLTIVPLYDHLASYLVTQPRRCRLYSWQHQLRHIPIVQPAAS</sequence>
<reference evidence="1 2" key="1">
    <citation type="journal article" date="2016" name="Nat. Commun.">
        <title>Extremotolerant tardigrade genome and improved radiotolerance of human cultured cells by tardigrade-unique protein.</title>
        <authorList>
            <person name="Hashimoto T."/>
            <person name="Horikawa D.D."/>
            <person name="Saito Y."/>
            <person name="Kuwahara H."/>
            <person name="Kozuka-Hata H."/>
            <person name="Shin-I T."/>
            <person name="Minakuchi Y."/>
            <person name="Ohishi K."/>
            <person name="Motoyama A."/>
            <person name="Aizu T."/>
            <person name="Enomoto A."/>
            <person name="Kondo K."/>
            <person name="Tanaka S."/>
            <person name="Hara Y."/>
            <person name="Koshikawa S."/>
            <person name="Sagara H."/>
            <person name="Miura T."/>
            <person name="Yokobori S."/>
            <person name="Miyagawa K."/>
            <person name="Suzuki Y."/>
            <person name="Kubo T."/>
            <person name="Oyama M."/>
            <person name="Kohara Y."/>
            <person name="Fujiyama A."/>
            <person name="Arakawa K."/>
            <person name="Katayama T."/>
            <person name="Toyoda A."/>
            <person name="Kunieda T."/>
        </authorList>
    </citation>
    <scope>NUCLEOTIDE SEQUENCE [LARGE SCALE GENOMIC DNA]</scope>
    <source>
        <strain evidence="1 2">YOKOZUNA-1</strain>
    </source>
</reference>
<protein>
    <submittedName>
        <fullName evidence="1">Uncharacterized protein</fullName>
    </submittedName>
</protein>
<evidence type="ECO:0000313" key="2">
    <source>
        <dbReference type="Proteomes" id="UP000186922"/>
    </source>
</evidence>